<keyword evidence="2" id="KW-1185">Reference proteome</keyword>
<dbReference type="KEGG" id="vg:4960797"/>
<sequence length="188" mass="23066">MMELCKIIEHEPIDSTSYFFDKKEIFLFSFYFFKQKDRAAKTNDYCFTTKEYVFNFYHKNVLVEEIISQKYTCSFFKTIIKSMEDATFFFNENTPLIALWCYKHMKIEEEDEKEINQDLKCFLLPDYELYKHAYIKSETLKLTIANVSYFFKHFYSIRYNVLILRYLLKKPKHITFTYIIKAFKKNYI</sequence>
<dbReference type="Proteomes" id="UP000203733">
    <property type="component" value="Segment"/>
</dbReference>
<organism evidence="1 2">
    <name type="scientific">Gryllus bimaculatus nudivirus</name>
    <dbReference type="NCBI Taxonomy" id="432587"/>
    <lineage>
        <taxon>Viruses</taxon>
        <taxon>Viruses incertae sedis</taxon>
        <taxon>Naldaviricetes</taxon>
        <taxon>Lefavirales</taxon>
        <taxon>Nudiviridae</taxon>
        <taxon>Alphanudivirus</taxon>
        <taxon>Alphanudivirus grybimaculati</taxon>
    </lineage>
</organism>
<evidence type="ECO:0000313" key="2">
    <source>
        <dbReference type="Proteomes" id="UP000203733"/>
    </source>
</evidence>
<dbReference type="GeneID" id="4960797"/>
<dbReference type="EMBL" id="EF203088">
    <property type="protein sequence ID" value="ABO45337.1"/>
    <property type="molecule type" value="Genomic_DNA"/>
</dbReference>
<proteinExistence type="predicted"/>
<dbReference type="RefSeq" id="YP_001111271.1">
    <property type="nucleotide sequence ID" value="NC_009240.1"/>
</dbReference>
<name>A4L1W7_9VIRU</name>
<evidence type="ECO:0000313" key="1">
    <source>
        <dbReference type="EMBL" id="ABO45337.1"/>
    </source>
</evidence>
<accession>A4L1W7</accession>
<protein>
    <submittedName>
        <fullName evidence="1">Uncharacterized protein</fullName>
    </submittedName>
</protein>
<reference evidence="1 2" key="1">
    <citation type="journal article" date="2007" name="J. Virol.">
        <title>The genome of Gryllus bimaculatus nudivirus indicates an ancient diversification of baculovirus-related nonoccluded nudiviruses of insects.</title>
        <authorList>
            <person name="Wang Y."/>
            <person name="Kleespies R.G."/>
            <person name="Huger A.M."/>
            <person name="Jehle J.A."/>
        </authorList>
    </citation>
    <scope>NUCLEOTIDE SEQUENCE [LARGE SCALE GENOMIC DNA]</scope>
</reference>